<dbReference type="NCBIfam" id="TIGR01720">
    <property type="entry name" value="NRPS-para261"/>
    <property type="match status" value="2"/>
</dbReference>
<dbReference type="InterPro" id="IPR025110">
    <property type="entry name" value="AMP-bd_C"/>
</dbReference>
<dbReference type="InterPro" id="IPR006162">
    <property type="entry name" value="Ppantetheine_attach_site"/>
</dbReference>
<dbReference type="OrthoDB" id="5298966at2"/>
<dbReference type="GO" id="GO:0031177">
    <property type="term" value="F:phosphopantetheine binding"/>
    <property type="evidence" value="ECO:0007669"/>
    <property type="project" value="InterPro"/>
</dbReference>
<keyword evidence="9" id="KW-1185">Reference proteome</keyword>
<dbReference type="InterPro" id="IPR045851">
    <property type="entry name" value="AMP-bd_C_sf"/>
</dbReference>
<dbReference type="GO" id="GO:0005829">
    <property type="term" value="C:cytosol"/>
    <property type="evidence" value="ECO:0007669"/>
    <property type="project" value="TreeGrafter"/>
</dbReference>
<dbReference type="Proteomes" id="UP000468388">
    <property type="component" value="Unassembled WGS sequence"/>
</dbReference>
<dbReference type="CDD" id="cd12117">
    <property type="entry name" value="A_NRPS_Srf_like"/>
    <property type="match status" value="1"/>
</dbReference>
<dbReference type="Pfam" id="PF00501">
    <property type="entry name" value="AMP-binding"/>
    <property type="match status" value="5"/>
</dbReference>
<dbReference type="SUPFAM" id="SSF56801">
    <property type="entry name" value="Acetyl-CoA synthetase-like"/>
    <property type="match status" value="5"/>
</dbReference>
<evidence type="ECO:0000256" key="4">
    <source>
        <dbReference type="ARBA" id="ARBA00022553"/>
    </source>
</evidence>
<evidence type="ECO:0000256" key="1">
    <source>
        <dbReference type="ARBA" id="ARBA00001957"/>
    </source>
</evidence>
<dbReference type="FunFam" id="3.40.50.980:FF:000002">
    <property type="entry name" value="Enterobactin synthetase component F"/>
    <property type="match status" value="2"/>
</dbReference>
<keyword evidence="4" id="KW-0597">Phosphoprotein</keyword>
<dbReference type="SUPFAM" id="SSF53335">
    <property type="entry name" value="S-adenosyl-L-methionine-dependent methyltransferases"/>
    <property type="match status" value="1"/>
</dbReference>
<evidence type="ECO:0000313" key="9">
    <source>
        <dbReference type="Proteomes" id="UP000468388"/>
    </source>
</evidence>
<evidence type="ECO:0000259" key="7">
    <source>
        <dbReference type="PROSITE" id="PS50075"/>
    </source>
</evidence>
<comment type="cofactor">
    <cofactor evidence="1">
        <name>pantetheine 4'-phosphate</name>
        <dbReference type="ChEBI" id="CHEBI:47942"/>
    </cofactor>
</comment>
<dbReference type="CDD" id="cd02440">
    <property type="entry name" value="AdoMet_MTases"/>
    <property type="match status" value="1"/>
</dbReference>
<dbReference type="FunFam" id="2.30.38.10:FF:000001">
    <property type="entry name" value="Non-ribosomal peptide synthetase PvdI"/>
    <property type="match status" value="4"/>
</dbReference>
<dbReference type="InterPro" id="IPR000873">
    <property type="entry name" value="AMP-dep_synth/lig_dom"/>
</dbReference>
<evidence type="ECO:0000256" key="2">
    <source>
        <dbReference type="ARBA" id="ARBA00006432"/>
    </source>
</evidence>
<dbReference type="InterPro" id="IPR010071">
    <property type="entry name" value="AA_adenyl_dom"/>
</dbReference>
<dbReference type="FunFam" id="3.30.559.30:FF:000001">
    <property type="entry name" value="Non-ribosomal peptide synthetase"/>
    <property type="match status" value="1"/>
</dbReference>
<dbReference type="Gene3D" id="3.30.559.10">
    <property type="entry name" value="Chloramphenicol acetyltransferase-like domain"/>
    <property type="match status" value="7"/>
</dbReference>
<feature type="domain" description="Carrier" evidence="7">
    <location>
        <begin position="6520"/>
        <end position="6595"/>
    </location>
</feature>
<dbReference type="PROSITE" id="PS00012">
    <property type="entry name" value="PHOSPHOPANTETHEINE"/>
    <property type="match status" value="4"/>
</dbReference>
<dbReference type="GO" id="GO:0044550">
    <property type="term" value="P:secondary metabolite biosynthetic process"/>
    <property type="evidence" value="ECO:0007669"/>
    <property type="project" value="UniProtKB-ARBA"/>
</dbReference>
<dbReference type="PROSITE" id="PS00455">
    <property type="entry name" value="AMP_BINDING"/>
    <property type="match status" value="5"/>
</dbReference>
<dbReference type="PROSITE" id="PS50075">
    <property type="entry name" value="CARRIER"/>
    <property type="match status" value="5"/>
</dbReference>
<dbReference type="Pfam" id="PF00668">
    <property type="entry name" value="Condensation"/>
    <property type="match status" value="7"/>
</dbReference>
<dbReference type="EMBL" id="WRXO01000003">
    <property type="protein sequence ID" value="MVT41614.1"/>
    <property type="molecule type" value="Genomic_DNA"/>
</dbReference>
<dbReference type="NCBIfam" id="NF003417">
    <property type="entry name" value="PRK04813.1"/>
    <property type="match status" value="6"/>
</dbReference>
<dbReference type="SMART" id="SM00823">
    <property type="entry name" value="PKS_PP"/>
    <property type="match status" value="5"/>
</dbReference>
<dbReference type="GO" id="GO:0016874">
    <property type="term" value="F:ligase activity"/>
    <property type="evidence" value="ECO:0007669"/>
    <property type="project" value="UniProtKB-KW"/>
</dbReference>
<dbReference type="Gene3D" id="3.40.50.150">
    <property type="entry name" value="Vaccinia Virus protein VP39"/>
    <property type="match status" value="1"/>
</dbReference>
<dbReference type="CDD" id="cd19543">
    <property type="entry name" value="DCL_NRPS"/>
    <property type="match status" value="2"/>
</dbReference>
<gene>
    <name evidence="8" type="ORF">GO495_13565</name>
</gene>
<dbReference type="CDD" id="cd19531">
    <property type="entry name" value="LCL_NRPS-like"/>
    <property type="match status" value="3"/>
</dbReference>
<dbReference type="FunFam" id="1.10.1200.10:FF:000016">
    <property type="entry name" value="Non-ribosomal peptide synthase"/>
    <property type="match status" value="2"/>
</dbReference>
<dbReference type="Gene3D" id="3.30.559.30">
    <property type="entry name" value="Nonribosomal peptide synthetase, condensation domain"/>
    <property type="match status" value="7"/>
</dbReference>
<dbReference type="Pfam" id="PF13193">
    <property type="entry name" value="AMP-binding_C"/>
    <property type="match status" value="4"/>
</dbReference>
<dbReference type="PANTHER" id="PTHR45527:SF14">
    <property type="entry name" value="PLIPASTATIN SYNTHASE SUBUNIT B"/>
    <property type="match status" value="1"/>
</dbReference>
<dbReference type="InterPro" id="IPR001242">
    <property type="entry name" value="Condensation_dom"/>
</dbReference>
<dbReference type="CDD" id="cd17643">
    <property type="entry name" value="A_NRPS_Cytc1-like"/>
    <property type="match status" value="1"/>
</dbReference>
<keyword evidence="6" id="KW-0677">Repeat</keyword>
<protein>
    <submittedName>
        <fullName evidence="8">Amino acid adenylation domain-containing protein</fullName>
    </submittedName>
</protein>
<dbReference type="Gene3D" id="1.10.1200.10">
    <property type="entry name" value="ACP-like"/>
    <property type="match status" value="5"/>
</dbReference>
<dbReference type="GO" id="GO:0043041">
    <property type="term" value="P:amino acid activation for nonribosomal peptide biosynthetic process"/>
    <property type="evidence" value="ECO:0007669"/>
    <property type="project" value="TreeGrafter"/>
</dbReference>
<evidence type="ECO:0000256" key="3">
    <source>
        <dbReference type="ARBA" id="ARBA00022450"/>
    </source>
</evidence>
<feature type="domain" description="Carrier" evidence="7">
    <location>
        <begin position="1442"/>
        <end position="1517"/>
    </location>
</feature>
<accession>A0A6N8J9F7</accession>
<sequence length="6611" mass="741020">MSGFNLSDVVVLLQQANESGVTISFDDNELLLDIHEDREIDELFLTRLKENKTHLIEYFKKYKPQEQEIIFTDKITAADRNGNERIPLSFSQERLWFIDQLQGSVQYHMRGAFRLTGALDIPALERTFRTIVNRHEILRTVISQEDGLAYQYVQEPDKWQIGATNFEKHKNDLHTYITTLFNIPFDLSQDHMIRAHLIRLADDEHMLVIVIHHIAADGWSLSILLNELVEIYNRQSTDTLAPLEVQYADYARWQRKYLSGAVLEKKLAYWKKKLQGTTLLELPSDVERPLVKSTRGAMITFTINKELTERLRSLSHQQDVTLYITLLAAFKVLLHRYSGTDDICVGGAIAGRMQTEIEKLIGFFVNTLALRSDLSGNPSFTTFLQQVKNTMFDAYEYQEAPFEKVVEMMEGERDISKNPLFQVIFVLQNTPEMPAWRLGEATIVREPVKHITSLFDQFWSLEENADGIKVELEYSVDVFGEAAMQRMTGHFLRLLEDVVKSPAKPICELNILSREEETLLLRTFNDNAVPYPADKTITLLFEEQARRTPDAIALSFGAQQLTYKTLDEQSNRLAHYLKNKGVKEENFVPLFLDRSPELIIAILGILKAGGVYVPIDTEYPKDRIAYMLADTGCTLAITVSEHVSSLNSDIALVLMDQEPLAAMPATAVKSRVTPDAMAYVIYTSGSTGRPKGTMVTHRNVVSLATGGNFVPLGKDDVLLSTGSPSFDATTIEYWGMLLNGGQLVLCPQNNLLDNALLKQEIHNRNITKMWFTASWFNQLVDDDIKIFEGLSAVMAGGEKLSEDHIRKFRKTWPGITVINGYGPTENTTFSLTYPISDIGKTIPIGRPLGNRSAYVLDALLQPVPVGIAGELYVGGAGVSRGYLNQPELTAEKFIPDPYSPGAKLYRTGDKARWLPDGNVEYLGRIDDQVKIRGFRIEPGEIERTLNNLDEVAASAVVVKQLASTEKRLVSYYVPDQKAIRTKEAVLYLQQVETWKELYETAYSKADEITDLDEEFNITGWNDSFTGEAIPAELMGKWLDDITRVILSVSPKNVLEIGSGTGLIYYQLVGHIQKYTGTDFSRVSMAQMRRRIDKAERNYPDTILKLCAAHEVTLSEDEVIDTIVLNSIVQYFPGEQYMTDVLLKCIPLLKGEGQIIIGDVRDLRLLPSFKRRLQLNKLQDRTGIKEFTWQVEQEVLKEEELCFSPAYFYQLASLCPDITHIDIQWKQGDYSNELTLYRYTVVIHVGKQKKLLQPDWQPWELLEDKSGILLQLVEGHDTIALKDVPNPRLWKERLLDQALRSKSVNNVRDIAAYISTPDENTAFVNDILAVAIAKGYHYRLLLDEDPLKINLLLERTPFNGFVEQVYGNFTGTVKTSIPLFPDICALLQKDIRQALSERLPEYMIPADFVALQYLPLTANGKTDRKFLSERDDMLRKSRINYQAPVTTTERQVAIIWQELLGVEGVGVRDNFFESGGHSLLATRVVSAIRKTMNAELTVRDFFIYPTIALLSAYLDQQGKNNVLPPVVTGLRPEYIPLSFSQERLWFIDELEGTLAYHMPLALRIKGALNIYALENALRQIVNRHEVLRTVIREKNGAAYQLVQEKDKWHLHKETTADILSLINTPFDLSKDHMLRAHLLEVAADENILVVVMHHIASDGWSVSIVVKELVELYKAGQLELPVPEIQYADYAVWQRAYLTPDVLKEKLQYWKNKLQGVIPLNLPTDHVRPAVQSRRGNLVSFHVDKILTEQVRQLSRQEGVTMFMTLLTAFKVLLHRYSGQEDICVGTPIAGRMQQEVEGLIGFFVNTLALRSNLGNNPSFTTLLQQVKETTLGAYEHQEVPFEKIVDEVATSRDLSRSPLFQVVFGLQNTPDIPAFDLGDVTLSEEKITHTTAQFDMSFSLLESANGLDVNVEYCKDLFEERTIIRLWSHFEQLLRNVVLSPESRIGILPMLSQDEHNQLLTVFNAATVGYPTDKTIVDLFTTQAARTPDAIAVVLGDISFTYKMLDERSSQLGHYLRSKGVKEDTLVPICIERSLDMIIGILGILKAGGAYVPIDPEYPAERISFMLEDTAADVIVSSSACRSKLKTNRENVTIIALDEDQQILSWYQTTLPETALDPSHLAYVIYTSGSTGKPKGVLIEHRNVVRLFETDTPLYDFNEKDVWTMFHSFCFDFSVWEMYGALFYGGLLVIVPKHIAQDATAFGELLLSEGVTVLNQTPSAFYVLQDYLVERTKEVPVRYVIFGGEALNPGKVQPWLQSYEDCRLINMYGITETTVHVTYQEIAQQHADSRSVIGKSIPTLSLYILDPYGSLSPAGVAGELHVGGAGLARGYLNRPDLSAERFVPNPFDEGRMYKTGDLGRWLPDGTIEYLGRIDDQVKIRGFRIELGEIESVMTKCEHINQAVVLAKADEKGTKRLVGYVVPNGIYDKTAILAYLKDKLPDYMVPALLVELDKLPLTSNGKVDKKSLPDPDASAMLTNEYIAPRNETEEVLAAIWKELLGIERVGVHDNFFELGGDSIITIQVVSRAKRAGYELHPRDLFLHQTIGGLSALLSAQQHQTIAGEQGRLAGSCGLLPIQQWYFEDANEAVSHFNQGALLEIDKRVDAAALSAAITRLINHHDALRFVYHQHGQSWEQIYGINEGELEVIEAPADKIKEYGDACHLKLDITKGKLVHATLLLTPDKEENNRLLLAIHHLAIDGVSWRILLEDLERLLNNEDLGSKSSSYRQWYQALAGYGQLSRLLNQLPYWEEIVKNYVASDDKVITMSDVRRQEIKLNAAQTQLLLQEVPRVYRTEINDVLLTALVQAIAEWNGNTSILIGLEGHGREDIIEGTDTSNTVGWFTNLYPVLLRTDAGMERGNLLKSVKEQLRQIPDKGIGYGVLKYINRVTSLQGNDPWDIVFNYLGQSDNLVNESGFIKKAGELPGSAISKQARVREKLSVNSIIQNGELVFEWGYSSKHYEPAAIAALTALYITQLEALIAHCISQTVASFTPSDFGLGAVISNEELDKFLDAPFRNTQRRPQVAGLYRLSGLQEGLLFHGLYDNQNVAYIEQLSCDLINLQEDALQKSWNYLLKSHSVLRSGFYYDEFSVPVQCVYHDVTLPVSVLDYSDLDAVARQTAIKEYEAADLRRGIDFNEVPLMRITLMKLDGERYRMLWTFHHILFDGWSLSVLMETLLNTYESLAAGQTLQPAAVDNYGDYIRYLGHRDKDRAATYWQQYLREVDEGTLLPFIKSSAERTKGAGIYITTALMLNAAVTAGISHYAQQHRITVNTLMQGTWAYLLSRYTGRRDITYGVTVSGRPEDLPGIEQRVGLYINTLPLYARVEDDSDIAGWLQEIQAGQLQSREYQYSSLDVIQRSTGVFGDLFDSLLVFENYPVSKAINAQSWRLQIENVSVHEQTNYPLDIIIEAAEEISIRFNYNSAILPGIYVEEIAAQFEQVVLQIIEKKTIRDIEWLTSREKEQLLEEFNDTTVSFPQGLTLVDIFTKQARLTPEALAVVFEDIFLTYRQLDERSNQLAHYLQNKGVTTGTLVPVCVERSPGMMIGILGILKAGGAYVPVDPAYPQDRINYMLADTAASVIISNSESAPQTSTLIIRLDTEADIISTYPVTALNTVLTPDDIAYVIYTSGSTGQPKGVINAHAGVINRLLWGQEYFHLGSDDAVLQKTTFSFDVSVWELFWPLITGARLVFALPEGQKDADYLKKTIERYGITTIHFVPSMLNVFLENINAGDGLTLKRIICSGEALKPQQAIACREKLPHTALYNLYGPTEAAIEVSYWHLSADIKTVEIVPIGKPVANTQLYILDKSGHLLPPGVPGELHIAGAQVAKGYLNNDALTAEKFVYDPFSGARMYKTGDLCRWLPDGNIEYLGRTDDQVKIRGYRVELGEIESALLECTLVSAAAVMVKADANGNKRLVGYVVPVGNFDKNAILNHLKNRLPEYMVPALLTELSVMPLTGSGKVNRKALPDPDATSLLISTYAAPRNETEKILADIWQELLGIQRVGIYDNFFELGGDSIITIQVVSRARRFGLALQPKDLFTYQTIAGLSSSRKRDAISGEQGMLTGNSGLLPIQQWYFETAGATVPHFNQSVLLGIDKQVDEDTLSFAITQLLNYHDALRFTFIRSWEQSYGTYEGQLDVEDLQSIPPDLLADKIAACSNRYQGSLDIEKGILVRAVLLLTPTAETHNRLLIVIHHLAVDGVSWRILLEDLELLLKGNILQTPKSSSYRQWYQALADYGQTRRLQEQLPYWEQVVQHYTPLSTDHTFSDKVTISDMRHLEVRLNAKQTQRLLQEISGVYHTEINDVLLSALALTLSGFNGTAGIVIGLEGHGREDIADNIDTSRTVGWFTNLYPVFLEVAGKQDGSLLKSVKEQLRKVTDKGIGYGVLKYINKVPALQHNTPWDIIFNYLGQSDNVVNRESYLSIAAESSGTAVAPDLTVKEKLAVDSLVQGGELVIQWKYSSKHYDAASVEKLAAAYLSHLESLISHCASQSDSFFTPADYGLGQEISIEELDGFLDTPFRGVPRRSQIDGLYRLSGLQEGMLFHGLYDREGGTYIEQFVCELMQLQVDTFIQSWEQLLRCYSILRTGFYYDEFSIPVQCVYRNVEMPVTILDYRGMSEDEQANAFAAFKAEDLRHGFDFSEAPLMRLTLVRLQEDDYKMLWTSHHILLDGWSLPVMVDRLLNTYELLATGKPLAAITEDRFEDYIRYQERRDKEQVASYWKNYLEGINEGSLLPFIGTAVSRTKGGGAYRKKTVLIDRTATSRLSAYAQRHHITTSTLMEGVWAYLLYRYTGRQDVTYGITVSGRPDDLERVEQRVGLYINTLPLHTKVEEGKRITAWLQELQTGQLESREYQYAGLNDIQQWSGVQGDLFDSSITFQNYPVNEVLSAREWLLQIKNVDVNPHTNYPLTIIISISAETSLLFSYNSVLLDEVYIEKIAAHFRQVLEEITTHESGTIGAIELLTPVEKEGLLRATSVTSPQETTITDLFEAQVLRVPTATAVVYEEGSLSYQELEERANQLAHHLRRKGVEAGTLVPICMERSLDMLAGIMGILKAGCAYVPIEPDFPSERINYMLSDTGAKVVVSSCADKLPGNIEVITMDDIYMEPVSRLPRKYIADQLVYVIYTSGSTGNPKGVMVTHDNLSDYVAGLSSTLPIKECASFGLLSSIATDLGNTVIYASLATGGALHVFSKAAINDAEEIDRYLSRHPVDCVKIVPSHWKALSCFLPEKLLIFGGEALDGRVIDTIRSSGSGCMVVNHYGPTETTIGKLLHIVDKNAVYEQNVPIGKPFSNTVTYVLSPSGKLCPVGVPGELYIGGTGVAAGYLNNEGLTAAKFVANPFGAGILYRTGDQVKYLPDGNMLFLGRIDDQVKIRGYRVELGEIESVLSKCPLIHQAVVVAKADGDGNKRLIGYILPSGEFDSEGIQAYLKASLPDHMHPSLLIVLDQFPLMANGKVDKKSLPDPETRVNEGAGYTAPRTITEEKLSHIWSTLLEVDRISVHDDFFALGGHSLLAIRLISAIRKELSVEVSIGDVFDYPTIAQLSAQLQHHSVATDVPAVIRRTRPAHIPLSFSQERLWFIDQMEGSVHYHVPTVLRLKGILDKDALSYAIQTIVNRHEVLRTVIEQEDGQAYQRVNAAGKWELDIIDKVQYRKSKAALQDGIADLISKPFDLYKDHMLRVHLIVLGKEEYVLVVTLHHIASDGWSTVIMVRELIALYAAYTENRAPQLPVLDIQYADYAIWQRAYLSGVKLEEELSYWKDKLSDVAALQLPTDYIRPAVQSTKGARTWFSLDKGLYDEVQALSQQQGTTVFMTLLAAFKVLLYRYSGQDDICVGSPIAGRTQQETEGMIGLFINTLALRSDLSNNPSFTTLLQQVKQTMLGAYEHQEVPFEKIVDAVVKDRDVSRTPLFQVAFVLQNAPEVPRLKLGNLQFSHEEVAYTTTKVDLNFTFEETSAGLSGCVEYSVDLFREETIRRMTTHFEQLLRAIFKSPALPIGTLPLLSAAEQHQLLYNFNDSATDYPTDKTIPDQLAIQVKQQPSAKALLFNSLELTYKELDERSSQLAHYLRYKGVGKETLVPVCIERSLEMIISILGILKAGGAYVPVDPAYPSDRISYMLTDIDAHIIVSSSACMSKLETNADIIVIDEDWDRISHYPVTSPESRVTPDNLAYVIYTSGSTGKPKGVMIEHRGVVNLALSQRDALRLKPGTRSLQFASFGFDASCYEIFNTLLSGGVLVIPGKEDLLSADSFAALMDTHQVELVTLPPSYQHIIKDVLGPVKTIVSAGEPLNKEDGRYLQSKGIRLINAYGPTENTVCTTLTDQPIREDNIVVIGTPIANVQVYILDRNNSVCPVGVIGEMCIAGPGLARGYLNRTGLTEEKFIPHPFKPGSRIYRTGDAARWLSDGNIEYIGRIDDQVKIRGYRVELGEIESVLLECELVGEAVVLARADGADNKRLVGYIVPQGDFDKEAILAYLKEKLPEYMVPSLLIEMEKLPVTASGKIDRKALPDPDTLLLKGTFSAPRNETEQTLVNIWQELLEVEQVGIHDDFFELGGDSLLAVRVVAYLKKALTINLSVSKLFEFKTVAQLAGYIDVMNAGNTVESDTAYDVFEL</sequence>
<dbReference type="NCBIfam" id="TIGR01733">
    <property type="entry name" value="AA-adenyl-dom"/>
    <property type="match status" value="5"/>
</dbReference>
<dbReference type="SUPFAM" id="SSF47336">
    <property type="entry name" value="ACP-like"/>
    <property type="match status" value="5"/>
</dbReference>
<comment type="similarity">
    <text evidence="2">Belongs to the ATP-dependent AMP-binding enzyme family.</text>
</comment>
<dbReference type="Gene3D" id="2.30.38.10">
    <property type="entry name" value="Luciferase, Domain 3"/>
    <property type="match status" value="5"/>
</dbReference>
<dbReference type="Gene3D" id="3.40.50.980">
    <property type="match status" value="10"/>
</dbReference>
<comment type="caution">
    <text evidence="8">The sequence shown here is derived from an EMBL/GenBank/DDBJ whole genome shotgun (WGS) entry which is preliminary data.</text>
</comment>
<keyword evidence="5" id="KW-0436">Ligase</keyword>
<organism evidence="8 9">
    <name type="scientific">Chitinophaga oryziterrae</name>
    <dbReference type="NCBI Taxonomy" id="1031224"/>
    <lineage>
        <taxon>Bacteria</taxon>
        <taxon>Pseudomonadati</taxon>
        <taxon>Bacteroidota</taxon>
        <taxon>Chitinophagia</taxon>
        <taxon>Chitinophagales</taxon>
        <taxon>Chitinophagaceae</taxon>
        <taxon>Chitinophaga</taxon>
    </lineage>
</organism>
<dbReference type="InterPro" id="IPR020806">
    <property type="entry name" value="PKS_PP-bd"/>
</dbReference>
<dbReference type="InterPro" id="IPR010060">
    <property type="entry name" value="NRPS_synth"/>
</dbReference>
<evidence type="ECO:0000256" key="5">
    <source>
        <dbReference type="ARBA" id="ARBA00022598"/>
    </source>
</evidence>
<dbReference type="FunFam" id="1.10.1200.10:FF:000005">
    <property type="entry name" value="Nonribosomal peptide synthetase 1"/>
    <property type="match status" value="3"/>
</dbReference>
<evidence type="ECO:0000313" key="8">
    <source>
        <dbReference type="EMBL" id="MVT41614.1"/>
    </source>
</evidence>
<dbReference type="RefSeq" id="WP_157300251.1">
    <property type="nucleotide sequence ID" value="NZ_BAAAZB010000006.1"/>
</dbReference>
<reference evidence="8 9" key="1">
    <citation type="submission" date="2019-12" db="EMBL/GenBank/DDBJ databases">
        <title>The draft genomic sequence of strain Chitinophaga oryziterrae JCM 16595.</title>
        <authorList>
            <person name="Zhang X."/>
        </authorList>
    </citation>
    <scope>NUCLEOTIDE SEQUENCE [LARGE SCALE GENOMIC DNA]</scope>
    <source>
        <strain evidence="8 9">JCM 16595</strain>
    </source>
</reference>
<dbReference type="GO" id="GO:0072330">
    <property type="term" value="P:monocarboxylic acid biosynthetic process"/>
    <property type="evidence" value="ECO:0007669"/>
    <property type="project" value="UniProtKB-ARBA"/>
</dbReference>
<dbReference type="CDD" id="cd19534">
    <property type="entry name" value="E_NRPS"/>
    <property type="match status" value="2"/>
</dbReference>
<dbReference type="NCBIfam" id="NF004282">
    <property type="entry name" value="PRK05691.1"/>
    <property type="match status" value="5"/>
</dbReference>
<dbReference type="InterPro" id="IPR029063">
    <property type="entry name" value="SAM-dependent_MTases_sf"/>
</dbReference>
<dbReference type="CDD" id="cd17646">
    <property type="entry name" value="A_NRPS_AB3403-like"/>
    <property type="match status" value="1"/>
</dbReference>
<dbReference type="SUPFAM" id="SSF52777">
    <property type="entry name" value="CoA-dependent acyltransferases"/>
    <property type="match status" value="14"/>
</dbReference>
<dbReference type="InterPro" id="IPR009081">
    <property type="entry name" value="PP-bd_ACP"/>
</dbReference>
<name>A0A6N8J9F7_9BACT</name>
<dbReference type="InterPro" id="IPR036736">
    <property type="entry name" value="ACP-like_sf"/>
</dbReference>
<dbReference type="FunFam" id="3.30.300.30:FF:000010">
    <property type="entry name" value="Enterobactin synthetase component F"/>
    <property type="match status" value="4"/>
</dbReference>
<dbReference type="FunFam" id="3.40.50.980:FF:000001">
    <property type="entry name" value="Non-ribosomal peptide synthetase"/>
    <property type="match status" value="4"/>
</dbReference>
<dbReference type="FunFam" id="3.40.50.12780:FF:000012">
    <property type="entry name" value="Non-ribosomal peptide synthetase"/>
    <property type="match status" value="4"/>
</dbReference>
<dbReference type="Pfam" id="PF00550">
    <property type="entry name" value="PP-binding"/>
    <property type="match status" value="5"/>
</dbReference>
<evidence type="ECO:0000256" key="6">
    <source>
        <dbReference type="ARBA" id="ARBA00022737"/>
    </source>
</evidence>
<feature type="domain" description="Carrier" evidence="7">
    <location>
        <begin position="5477"/>
        <end position="5552"/>
    </location>
</feature>
<dbReference type="CDD" id="cd05930">
    <property type="entry name" value="A_NRPS"/>
    <property type="match status" value="2"/>
</dbReference>
<dbReference type="InterPro" id="IPR020845">
    <property type="entry name" value="AMP-binding_CS"/>
</dbReference>
<dbReference type="PANTHER" id="PTHR45527">
    <property type="entry name" value="NONRIBOSOMAL PEPTIDE SYNTHETASE"/>
    <property type="match status" value="1"/>
</dbReference>
<proteinExistence type="inferred from homology"/>
<keyword evidence="3" id="KW-0596">Phosphopantetheine</keyword>
<dbReference type="Gene3D" id="3.30.300.30">
    <property type="match status" value="6"/>
</dbReference>
<feature type="domain" description="Carrier" evidence="7">
    <location>
        <begin position="3982"/>
        <end position="4056"/>
    </location>
</feature>
<dbReference type="InterPro" id="IPR023213">
    <property type="entry name" value="CAT-like_dom_sf"/>
</dbReference>
<feature type="domain" description="Carrier" evidence="7">
    <location>
        <begin position="2482"/>
        <end position="2556"/>
    </location>
</feature>